<reference evidence="1 2" key="1">
    <citation type="submission" date="2019-11" db="EMBL/GenBank/DDBJ databases">
        <title>Genome sequences of 17 halophilic strains isolated from different environments.</title>
        <authorList>
            <person name="Furrow R.E."/>
        </authorList>
    </citation>
    <scope>NUCLEOTIDE SEQUENCE [LARGE SCALE GENOMIC DNA]</scope>
    <source>
        <strain evidence="1 2">22502_06_Cabo</strain>
    </source>
</reference>
<dbReference type="AlphaFoldDB" id="A0A6B1IJR0"/>
<gene>
    <name evidence="1" type="ORF">GLW30_02560</name>
</gene>
<accession>A0A6B1IJR0</accession>
<proteinExistence type="predicted"/>
<comment type="caution">
    <text evidence="1">The sequence shown here is derived from an EMBL/GenBank/DDBJ whole genome shotgun (WGS) entry which is preliminary data.</text>
</comment>
<evidence type="ECO:0008006" key="3">
    <source>
        <dbReference type="Google" id="ProtNLM"/>
    </source>
</evidence>
<organism evidence="1 2">
    <name type="scientific">Halorubrum distributum</name>
    <dbReference type="NCBI Taxonomy" id="29283"/>
    <lineage>
        <taxon>Archaea</taxon>
        <taxon>Methanobacteriati</taxon>
        <taxon>Methanobacteriota</taxon>
        <taxon>Stenosarchaea group</taxon>
        <taxon>Halobacteria</taxon>
        <taxon>Halobacteriales</taxon>
        <taxon>Haloferacaceae</taxon>
        <taxon>Halorubrum</taxon>
        <taxon>Halorubrum distributum group</taxon>
    </lineage>
</organism>
<evidence type="ECO:0000313" key="1">
    <source>
        <dbReference type="EMBL" id="MYL66614.1"/>
    </source>
</evidence>
<evidence type="ECO:0000313" key="2">
    <source>
        <dbReference type="Proteomes" id="UP000452321"/>
    </source>
</evidence>
<dbReference type="EMBL" id="WMFC01000002">
    <property type="protein sequence ID" value="MYL66614.1"/>
    <property type="molecule type" value="Genomic_DNA"/>
</dbReference>
<dbReference type="RefSeq" id="WP_159357909.1">
    <property type="nucleotide sequence ID" value="NZ_WMFC01000002.1"/>
</dbReference>
<name>A0A6B1IJR0_9EURY</name>
<sequence>MNIENKANKAALLILLEESDRRLDALEQTFPQLITIVQELRDDHDLEITEEEGYLRLKTGIVLDLFQDVPPQVRERTREKVEHVDSNFFSYDYQVTERPIVDLAKSDIDPDNIKDFRPEPALPIVWEGRMESSNTRDKRAWQVCPDDAVNQLENGRIVIEDNAAPGTILAAVKDPFNMIRVEEGLKFSIDHYTEQDDVKWVTTDRNGRGEITRRSLEQYEQPRRRFSKKAVRDILDNFEKRTGREGRNWDQDPYYLFTRNCLRLIGMDAQYTGAPGMKTRSDITAFGPINVAIEVKSPAESKVNKKAVRQAFDSSIPFTSELQGEVYQAAVGAEVSGDAKELSEMYERGKDIYIPLITGRILLFLVLMDAYESLTMEDLRYLFGELYGEVTVTDISEMYERHISREGSGELVLEYVDYCL</sequence>
<dbReference type="Proteomes" id="UP000452321">
    <property type="component" value="Unassembled WGS sequence"/>
</dbReference>
<protein>
    <recommendedName>
        <fullName evidence="3">Restriction endonuclease</fullName>
    </recommendedName>
</protein>